<organism evidence="1 2">
    <name type="scientific">Rhynchosporium secalis</name>
    <name type="common">Barley scald fungus</name>
    <dbReference type="NCBI Taxonomy" id="38038"/>
    <lineage>
        <taxon>Eukaryota</taxon>
        <taxon>Fungi</taxon>
        <taxon>Dikarya</taxon>
        <taxon>Ascomycota</taxon>
        <taxon>Pezizomycotina</taxon>
        <taxon>Leotiomycetes</taxon>
        <taxon>Helotiales</taxon>
        <taxon>Ploettnerulaceae</taxon>
        <taxon>Rhynchosporium</taxon>
    </lineage>
</organism>
<accession>A0A1E1MUQ5</accession>
<evidence type="ECO:0000313" key="2">
    <source>
        <dbReference type="Proteomes" id="UP000177625"/>
    </source>
</evidence>
<protein>
    <submittedName>
        <fullName evidence="1">Uncharacterized protein</fullName>
    </submittedName>
</protein>
<name>A0A1E1MUQ5_RHYSE</name>
<proteinExistence type="predicted"/>
<gene>
    <name evidence="1" type="ORF">RSE6_14198</name>
</gene>
<keyword evidence="2" id="KW-1185">Reference proteome</keyword>
<sequence length="264" mass="29897">MDSKSAKWENPSGWGARRVHDKAPFSLWDEKTRQYRMPSAKSDEMKWIQENFGDGEIGMSGWYIQIPTSTPPTPLPLTLGCTPVLFLAPGQDYWEPIPPLSYSNPRLPDPCPDIQWPGMTFPSPSQNSDILTALQSLANVKEIIYMPNRNIIVLDHGDGRTYGWKSLPGIVARRTALWHHDERAFEDVMRDLLEGDERRELLEGEEEIKQGSWDEQADGMSLLTFGRRCRKPERGGEKGGDEISYGEWEVSSISMVLGVVDETT</sequence>
<dbReference type="Proteomes" id="UP000177625">
    <property type="component" value="Unassembled WGS sequence"/>
</dbReference>
<dbReference type="EMBL" id="FJVC01000627">
    <property type="protein sequence ID" value="CZT52818.1"/>
    <property type="molecule type" value="Genomic_DNA"/>
</dbReference>
<evidence type="ECO:0000313" key="1">
    <source>
        <dbReference type="EMBL" id="CZT52818.1"/>
    </source>
</evidence>
<dbReference type="AlphaFoldDB" id="A0A1E1MUQ5"/>
<reference evidence="2" key="1">
    <citation type="submission" date="2016-03" db="EMBL/GenBank/DDBJ databases">
        <authorList>
            <person name="Guldener U."/>
        </authorList>
    </citation>
    <scope>NUCLEOTIDE SEQUENCE [LARGE SCALE GENOMIC DNA]</scope>
</reference>